<evidence type="ECO:0000313" key="2">
    <source>
        <dbReference type="EMBL" id="SCC79049.1"/>
    </source>
</evidence>
<keyword evidence="4" id="KW-1185">Reference proteome</keyword>
<organism evidence="1 3">
    <name type="scientific">Saliniramus fredricksonii</name>
    <dbReference type="NCBI Taxonomy" id="1653334"/>
    <lineage>
        <taxon>Bacteria</taxon>
        <taxon>Pseudomonadati</taxon>
        <taxon>Pseudomonadota</taxon>
        <taxon>Alphaproteobacteria</taxon>
        <taxon>Hyphomicrobiales</taxon>
        <taxon>Salinarimonadaceae</taxon>
        <taxon>Saliniramus</taxon>
    </lineage>
</organism>
<evidence type="ECO:0000313" key="1">
    <source>
        <dbReference type="EMBL" id="KPQ09350.1"/>
    </source>
</evidence>
<gene>
    <name evidence="2" type="ORF">GA0071312_0644</name>
    <name evidence="1" type="ORF">HLUCCO17_15255</name>
</gene>
<dbReference type="EMBL" id="LJSX01000029">
    <property type="protein sequence ID" value="KPQ09350.1"/>
    <property type="molecule type" value="Genomic_DNA"/>
</dbReference>
<evidence type="ECO:0000313" key="3">
    <source>
        <dbReference type="Proteomes" id="UP000050497"/>
    </source>
</evidence>
<reference evidence="1 3" key="1">
    <citation type="submission" date="2015-09" db="EMBL/GenBank/DDBJ databases">
        <title>Identification and resolution of microdiversity through metagenomic sequencing of parallel consortia.</title>
        <authorList>
            <person name="Nelson W.C."/>
            <person name="Romine M.F."/>
            <person name="Lindemann S.R."/>
        </authorList>
    </citation>
    <scope>NUCLEOTIDE SEQUENCE [LARGE SCALE GENOMIC DNA]</scope>
    <source>
        <strain evidence="1">HL-109</strain>
    </source>
</reference>
<comment type="caution">
    <text evidence="1">The sequence shown here is derived from an EMBL/GenBank/DDBJ whole genome shotgun (WGS) entry which is preliminary data.</text>
</comment>
<accession>A0A0P7X402</accession>
<protein>
    <submittedName>
        <fullName evidence="1">Uncharacterized protein</fullName>
    </submittedName>
</protein>
<proteinExistence type="predicted"/>
<dbReference type="Proteomes" id="UP000050497">
    <property type="component" value="Unassembled WGS sequence"/>
</dbReference>
<dbReference type="RefSeq" id="WP_074443578.1">
    <property type="nucleotide sequence ID" value="NZ_FMBM01000001.1"/>
</dbReference>
<dbReference type="EMBL" id="FMBM01000001">
    <property type="protein sequence ID" value="SCC79049.1"/>
    <property type="molecule type" value="Genomic_DNA"/>
</dbReference>
<dbReference type="Proteomes" id="UP000182800">
    <property type="component" value="Unassembled WGS sequence"/>
</dbReference>
<evidence type="ECO:0000313" key="4">
    <source>
        <dbReference type="Proteomes" id="UP000182800"/>
    </source>
</evidence>
<name>A0A0P7X402_9HYPH</name>
<dbReference type="OrthoDB" id="7847400at2"/>
<reference evidence="2 4" key="2">
    <citation type="submission" date="2016-08" db="EMBL/GenBank/DDBJ databases">
        <authorList>
            <person name="Varghese N."/>
            <person name="Submissions Spin"/>
        </authorList>
    </citation>
    <scope>NUCLEOTIDE SEQUENCE [LARGE SCALE GENOMIC DNA]</scope>
    <source>
        <strain evidence="2 4">HL-109</strain>
    </source>
</reference>
<dbReference type="AlphaFoldDB" id="A0A0P7X402"/>
<dbReference type="STRING" id="1653334.GA0071312_0644"/>
<sequence length="150" mass="16948">MMRMILAGFWLCLVTLASGYGAVEYFTRQAGAATEDSGYFQGITYETTRTMTVPVITDGAVEGYVVAQFVYTAQSSTLQALGVPAESFIMDEAFHHIFTSEDIDFRELRRFDSRAFLAQLTERVNARLEGPVIREMLIEEFNFVDDSQLR</sequence>